<dbReference type="GO" id="GO:0003723">
    <property type="term" value="F:RNA binding"/>
    <property type="evidence" value="ECO:0007669"/>
    <property type="project" value="InterPro"/>
</dbReference>
<keyword evidence="4" id="KW-0804">Transcription</keyword>
<organism evidence="6 7">
    <name type="scientific">Nakamurella endophytica</name>
    <dbReference type="NCBI Taxonomy" id="1748367"/>
    <lineage>
        <taxon>Bacteria</taxon>
        <taxon>Bacillati</taxon>
        <taxon>Actinomycetota</taxon>
        <taxon>Actinomycetes</taxon>
        <taxon>Nakamurellales</taxon>
        <taxon>Nakamurellaceae</taxon>
        <taxon>Nakamurella</taxon>
    </lineage>
</organism>
<dbReference type="GO" id="GO:0016301">
    <property type="term" value="F:kinase activity"/>
    <property type="evidence" value="ECO:0007669"/>
    <property type="project" value="UniProtKB-KW"/>
</dbReference>
<reference evidence="6" key="1">
    <citation type="journal article" date="2014" name="Int. J. Syst. Evol. Microbiol.">
        <title>Complete genome sequence of Corynebacterium casei LMG S-19264T (=DSM 44701T), isolated from a smear-ripened cheese.</title>
        <authorList>
            <consortium name="US DOE Joint Genome Institute (JGI-PGF)"/>
            <person name="Walter F."/>
            <person name="Albersmeier A."/>
            <person name="Kalinowski J."/>
            <person name="Ruckert C."/>
        </authorList>
    </citation>
    <scope>NUCLEOTIDE SEQUENCE</scope>
    <source>
        <strain evidence="6">CGMCC 4.7308</strain>
    </source>
</reference>
<dbReference type="SUPFAM" id="SSF55781">
    <property type="entry name" value="GAF domain-like"/>
    <property type="match status" value="1"/>
</dbReference>
<keyword evidence="7" id="KW-1185">Reference proteome</keyword>
<dbReference type="Gene3D" id="1.10.10.10">
    <property type="entry name" value="Winged helix-like DNA-binding domain superfamily/Winged helix DNA-binding domain"/>
    <property type="match status" value="1"/>
</dbReference>
<feature type="domain" description="ANTAR" evidence="5">
    <location>
        <begin position="168"/>
        <end position="229"/>
    </location>
</feature>
<dbReference type="PROSITE" id="PS50921">
    <property type="entry name" value="ANTAR"/>
    <property type="match status" value="1"/>
</dbReference>
<evidence type="ECO:0000256" key="2">
    <source>
        <dbReference type="ARBA" id="ARBA00022777"/>
    </source>
</evidence>
<evidence type="ECO:0000313" key="7">
    <source>
        <dbReference type="Proteomes" id="UP000655208"/>
    </source>
</evidence>
<name>A0A917SWU0_9ACTN</name>
<dbReference type="PIRSF" id="PIRSF036625">
    <property type="entry name" value="GAF_ANTAR"/>
    <property type="match status" value="1"/>
</dbReference>
<dbReference type="InterPro" id="IPR011006">
    <property type="entry name" value="CheY-like_superfamily"/>
</dbReference>
<dbReference type="AlphaFoldDB" id="A0A917SWU0"/>
<dbReference type="SMART" id="SM01012">
    <property type="entry name" value="ANTAR"/>
    <property type="match status" value="1"/>
</dbReference>
<evidence type="ECO:0000256" key="4">
    <source>
        <dbReference type="ARBA" id="ARBA00023163"/>
    </source>
</evidence>
<dbReference type="EMBL" id="BMNA01000004">
    <property type="protein sequence ID" value="GGM01946.1"/>
    <property type="molecule type" value="Genomic_DNA"/>
</dbReference>
<reference evidence="6" key="2">
    <citation type="submission" date="2020-09" db="EMBL/GenBank/DDBJ databases">
        <authorList>
            <person name="Sun Q."/>
            <person name="Zhou Y."/>
        </authorList>
    </citation>
    <scope>NUCLEOTIDE SEQUENCE</scope>
    <source>
        <strain evidence="6">CGMCC 4.7308</strain>
    </source>
</reference>
<protein>
    <recommendedName>
        <fullName evidence="5">ANTAR domain-containing protein</fullName>
    </recommendedName>
</protein>
<evidence type="ECO:0000256" key="3">
    <source>
        <dbReference type="ARBA" id="ARBA00023015"/>
    </source>
</evidence>
<dbReference type="InterPro" id="IPR012074">
    <property type="entry name" value="GAF_ANTAR"/>
</dbReference>
<evidence type="ECO:0000313" key="6">
    <source>
        <dbReference type="EMBL" id="GGM01946.1"/>
    </source>
</evidence>
<dbReference type="Proteomes" id="UP000655208">
    <property type="component" value="Unassembled WGS sequence"/>
</dbReference>
<keyword evidence="2" id="KW-0418">Kinase</keyword>
<sequence length="256" mass="26932">MTLLSHEPGAEVLADRCARLAALTVEPTLSAAEAAAAALSIVVEHLAGHASASVSRPRGWRWLTGAATDGPAADADALQRTCEQGPSRDAVASGLPVVSTDVAADTRWPRWGPAVARTGVRAVLSHPLPGGDGERGCLAVYLDRPDGSGRLLRETAAVAAAAALAFVALEYRHTGDHLRKAVESNRQIGTAIGILMARRGWTEAQAFDELRLASQHANRKLRDLADWVTFTGDLPRRLPTDGGVAALGIATRRSLH</sequence>
<keyword evidence="1" id="KW-0808">Transferase</keyword>
<dbReference type="SUPFAM" id="SSF52172">
    <property type="entry name" value="CheY-like"/>
    <property type="match status" value="1"/>
</dbReference>
<dbReference type="InterPro" id="IPR036388">
    <property type="entry name" value="WH-like_DNA-bd_sf"/>
</dbReference>
<dbReference type="InterPro" id="IPR003018">
    <property type="entry name" value="GAF"/>
</dbReference>
<dbReference type="Gene3D" id="3.30.450.40">
    <property type="match status" value="1"/>
</dbReference>
<evidence type="ECO:0000256" key="1">
    <source>
        <dbReference type="ARBA" id="ARBA00022679"/>
    </source>
</evidence>
<proteinExistence type="predicted"/>
<dbReference type="InterPro" id="IPR005561">
    <property type="entry name" value="ANTAR"/>
</dbReference>
<accession>A0A917SWU0</accession>
<comment type="caution">
    <text evidence="6">The sequence shown here is derived from an EMBL/GenBank/DDBJ whole genome shotgun (WGS) entry which is preliminary data.</text>
</comment>
<gene>
    <name evidence="6" type="ORF">GCM10011594_22530</name>
</gene>
<dbReference type="RefSeq" id="WP_188941632.1">
    <property type="nucleotide sequence ID" value="NZ_BMNA01000004.1"/>
</dbReference>
<keyword evidence="3" id="KW-0805">Transcription regulation</keyword>
<evidence type="ECO:0000259" key="5">
    <source>
        <dbReference type="PROSITE" id="PS50921"/>
    </source>
</evidence>
<dbReference type="InterPro" id="IPR029016">
    <property type="entry name" value="GAF-like_dom_sf"/>
</dbReference>
<dbReference type="Pfam" id="PF03861">
    <property type="entry name" value="ANTAR"/>
    <property type="match status" value="1"/>
</dbReference>
<dbReference type="Pfam" id="PF13185">
    <property type="entry name" value="GAF_2"/>
    <property type="match status" value="1"/>
</dbReference>